<dbReference type="AlphaFoldDB" id="A0AA38SA20"/>
<feature type="region of interest" description="Disordered" evidence="5">
    <location>
        <begin position="265"/>
        <end position="310"/>
    </location>
</feature>
<comment type="subcellular location">
    <subcellularLocation>
        <location evidence="4">Nucleus</location>
    </subcellularLocation>
</comment>
<evidence type="ECO:0000313" key="8">
    <source>
        <dbReference type="Proteomes" id="UP001174691"/>
    </source>
</evidence>
<dbReference type="SMART" id="SM00389">
    <property type="entry name" value="HOX"/>
    <property type="match status" value="1"/>
</dbReference>
<keyword evidence="8" id="KW-1185">Reference proteome</keyword>
<dbReference type="Proteomes" id="UP001174691">
    <property type="component" value="Unassembled WGS sequence"/>
</dbReference>
<sequence>MGEFALLRGDAIPSFQNVLRPMGHRDQNVNESTTSKQWMQPMFGLGAAAEATRPRLPSIREMLGDAEAADFNTRNAGPMSQRAVISQQPVPLADTGAINHVAPTRDVRSRSDAFTTGFYHPSSHGHSRSASFLYERPRQWLYDVQDEHPYQIGASGPGNPFAPPIPYSGGGFVAHSGYNLAGHLQRGDGSGPLAEMAKRKKRGNLPPEAKKKMMAWFKTHLHHPYPDEETKKKWIAETGLSPEQISNYCINARRRDIKNMRHEAGLSPQMAPEPSPNGEVLNHRKRRSSDESSKEDQLMDSEPDKRRRRH</sequence>
<dbReference type="InterPro" id="IPR050224">
    <property type="entry name" value="TALE_homeobox"/>
</dbReference>
<evidence type="ECO:0000313" key="7">
    <source>
        <dbReference type="EMBL" id="KAJ9155806.1"/>
    </source>
</evidence>
<dbReference type="InterPro" id="IPR009057">
    <property type="entry name" value="Homeodomain-like_sf"/>
</dbReference>
<comment type="caution">
    <text evidence="7">The sequence shown here is derived from an EMBL/GenBank/DDBJ whole genome shotgun (WGS) entry which is preliminary data.</text>
</comment>
<dbReference type="Gene3D" id="1.10.10.60">
    <property type="entry name" value="Homeodomain-like"/>
    <property type="match status" value="1"/>
</dbReference>
<dbReference type="Pfam" id="PF05920">
    <property type="entry name" value="Homeobox_KN"/>
    <property type="match status" value="1"/>
</dbReference>
<evidence type="ECO:0000256" key="3">
    <source>
        <dbReference type="ARBA" id="ARBA00023242"/>
    </source>
</evidence>
<dbReference type="GO" id="GO:0003677">
    <property type="term" value="F:DNA binding"/>
    <property type="evidence" value="ECO:0007669"/>
    <property type="project" value="UniProtKB-UniRule"/>
</dbReference>
<gene>
    <name evidence="7" type="ORF">NKR19_g4460</name>
</gene>
<evidence type="ECO:0000256" key="2">
    <source>
        <dbReference type="ARBA" id="ARBA00023155"/>
    </source>
</evidence>
<organism evidence="7 8">
    <name type="scientific">Coniochaeta hoffmannii</name>
    <dbReference type="NCBI Taxonomy" id="91930"/>
    <lineage>
        <taxon>Eukaryota</taxon>
        <taxon>Fungi</taxon>
        <taxon>Dikarya</taxon>
        <taxon>Ascomycota</taxon>
        <taxon>Pezizomycotina</taxon>
        <taxon>Sordariomycetes</taxon>
        <taxon>Sordariomycetidae</taxon>
        <taxon>Coniochaetales</taxon>
        <taxon>Coniochaetaceae</taxon>
        <taxon>Coniochaeta</taxon>
    </lineage>
</organism>
<evidence type="ECO:0000256" key="4">
    <source>
        <dbReference type="PROSITE-ProRule" id="PRU00108"/>
    </source>
</evidence>
<proteinExistence type="predicted"/>
<keyword evidence="2 4" id="KW-0371">Homeobox</keyword>
<evidence type="ECO:0000259" key="6">
    <source>
        <dbReference type="PROSITE" id="PS50071"/>
    </source>
</evidence>
<dbReference type="PROSITE" id="PS50071">
    <property type="entry name" value="HOMEOBOX_2"/>
    <property type="match status" value="1"/>
</dbReference>
<keyword evidence="1 4" id="KW-0238">DNA-binding</keyword>
<dbReference type="EMBL" id="JANBVN010000055">
    <property type="protein sequence ID" value="KAJ9155806.1"/>
    <property type="molecule type" value="Genomic_DNA"/>
</dbReference>
<evidence type="ECO:0000256" key="5">
    <source>
        <dbReference type="SAM" id="MobiDB-lite"/>
    </source>
</evidence>
<accession>A0AA38SA20</accession>
<feature type="compositionally biased region" description="Basic and acidic residues" evidence="5">
    <location>
        <begin position="288"/>
        <end position="310"/>
    </location>
</feature>
<dbReference type="GO" id="GO:0005634">
    <property type="term" value="C:nucleus"/>
    <property type="evidence" value="ECO:0007669"/>
    <property type="project" value="UniProtKB-SubCell"/>
</dbReference>
<feature type="DNA-binding region" description="Homeobox" evidence="4">
    <location>
        <begin position="198"/>
        <end position="260"/>
    </location>
</feature>
<dbReference type="CDD" id="cd00086">
    <property type="entry name" value="homeodomain"/>
    <property type="match status" value="1"/>
</dbReference>
<dbReference type="InterPro" id="IPR008422">
    <property type="entry name" value="KN_HD"/>
</dbReference>
<dbReference type="GO" id="GO:0006355">
    <property type="term" value="P:regulation of DNA-templated transcription"/>
    <property type="evidence" value="ECO:0007669"/>
    <property type="project" value="InterPro"/>
</dbReference>
<feature type="domain" description="Homeobox" evidence="6">
    <location>
        <begin position="196"/>
        <end position="259"/>
    </location>
</feature>
<protein>
    <recommendedName>
        <fullName evidence="6">Homeobox domain-containing protein</fullName>
    </recommendedName>
</protein>
<name>A0AA38SA20_9PEZI</name>
<keyword evidence="3 4" id="KW-0539">Nucleus</keyword>
<evidence type="ECO:0000256" key="1">
    <source>
        <dbReference type="ARBA" id="ARBA00023125"/>
    </source>
</evidence>
<dbReference type="SUPFAM" id="SSF46689">
    <property type="entry name" value="Homeodomain-like"/>
    <property type="match status" value="1"/>
</dbReference>
<dbReference type="InterPro" id="IPR001356">
    <property type="entry name" value="HD"/>
</dbReference>
<reference evidence="7" key="1">
    <citation type="submission" date="2022-07" db="EMBL/GenBank/DDBJ databases">
        <title>Fungi with potential for degradation of polypropylene.</title>
        <authorList>
            <person name="Gostincar C."/>
        </authorList>
    </citation>
    <scope>NUCLEOTIDE SEQUENCE</scope>
    <source>
        <strain evidence="7">EXF-13287</strain>
    </source>
</reference>
<dbReference type="PANTHER" id="PTHR11850">
    <property type="entry name" value="HOMEOBOX PROTEIN TRANSCRIPTION FACTORS"/>
    <property type="match status" value="1"/>
</dbReference>